<dbReference type="OrthoDB" id="66144at2759"/>
<dbReference type="InterPro" id="IPR013217">
    <property type="entry name" value="Methyltransf_12"/>
</dbReference>
<dbReference type="Gene3D" id="3.40.50.150">
    <property type="entry name" value="Vaccinia Virus protein VP39"/>
    <property type="match status" value="1"/>
</dbReference>
<dbReference type="HOGENOM" id="CLU_037990_5_0_1"/>
<dbReference type="PANTHER" id="PTHR43861:SF1">
    <property type="entry name" value="TRANS-ACONITATE 2-METHYLTRANSFERASE"/>
    <property type="match status" value="1"/>
</dbReference>
<dbReference type="CDD" id="cd02440">
    <property type="entry name" value="AdoMet_MTases"/>
    <property type="match status" value="1"/>
</dbReference>
<feature type="non-terminal residue" evidence="1">
    <location>
        <position position="204"/>
    </location>
</feature>
<protein>
    <submittedName>
        <fullName evidence="1">Uncharacterized protein</fullName>
    </submittedName>
</protein>
<organism evidence="1">
    <name type="scientific">Dendroctonus ponderosae</name>
    <name type="common">Mountain pine beetle</name>
    <dbReference type="NCBI Taxonomy" id="77166"/>
    <lineage>
        <taxon>Eukaryota</taxon>
        <taxon>Metazoa</taxon>
        <taxon>Ecdysozoa</taxon>
        <taxon>Arthropoda</taxon>
        <taxon>Hexapoda</taxon>
        <taxon>Insecta</taxon>
        <taxon>Pterygota</taxon>
        <taxon>Neoptera</taxon>
        <taxon>Endopterygota</taxon>
        <taxon>Coleoptera</taxon>
        <taxon>Polyphaga</taxon>
        <taxon>Cucujiformia</taxon>
        <taxon>Curculionidae</taxon>
        <taxon>Scolytinae</taxon>
        <taxon>Dendroctonus</taxon>
    </lineage>
</organism>
<dbReference type="AlphaFoldDB" id="N6UEF4"/>
<dbReference type="OMA" id="NLKARIC"/>
<dbReference type="Pfam" id="PF08242">
    <property type="entry name" value="Methyltransf_12"/>
    <property type="match status" value="1"/>
</dbReference>
<name>N6UEF4_DENPD</name>
<reference evidence="1" key="1">
    <citation type="journal article" date="2013" name="Genome Biol.">
        <title>Draft genome of the mountain pine beetle, Dendroctonus ponderosae Hopkins, a major forest pest.</title>
        <authorList>
            <person name="Keeling C.I."/>
            <person name="Yuen M.M."/>
            <person name="Liao N.Y."/>
            <person name="Docking T.R."/>
            <person name="Chan S.K."/>
            <person name="Taylor G.A."/>
            <person name="Palmquist D.L."/>
            <person name="Jackman S.D."/>
            <person name="Nguyen A."/>
            <person name="Li M."/>
            <person name="Henderson H."/>
            <person name="Janes J.K."/>
            <person name="Zhao Y."/>
            <person name="Pandoh P."/>
            <person name="Moore R."/>
            <person name="Sperling F.A."/>
            <person name="Huber D.P."/>
            <person name="Birol I."/>
            <person name="Jones S.J."/>
            <person name="Bohlmann J."/>
        </authorList>
    </citation>
    <scope>NUCLEOTIDE SEQUENCE</scope>
</reference>
<gene>
    <name evidence="1" type="ORF">YQE_06460</name>
</gene>
<sequence>MNEPKLYSKHNSLQTTDNIHVIENFLGLIDWTKGDNQTAIDLGCGEGYTTANILLPKLPPSLTRLVGCDISEKMIRFAKKARRNSRLDFRQLDLMDGETCRRISGQFDHVFSFYCLHWIADQRKAFDNIRQLLKPGGDLLMSFLGTNPIYDVYESMSRNIQWASYFRKEMVSPYHNCKNAKQKVTKLLQEAGFQDLRCVVEDRQ</sequence>
<dbReference type="PANTHER" id="PTHR43861">
    <property type="entry name" value="TRANS-ACONITATE 2-METHYLTRANSFERASE-RELATED"/>
    <property type="match status" value="1"/>
</dbReference>
<dbReference type="SUPFAM" id="SSF53335">
    <property type="entry name" value="S-adenosyl-L-methionine-dependent methyltransferases"/>
    <property type="match status" value="1"/>
</dbReference>
<evidence type="ECO:0000313" key="1">
    <source>
        <dbReference type="EMBL" id="ENN77032.1"/>
    </source>
</evidence>
<accession>N6UEF4</accession>
<proteinExistence type="predicted"/>
<dbReference type="EMBL" id="KB740957">
    <property type="protein sequence ID" value="ENN77032.1"/>
    <property type="molecule type" value="Genomic_DNA"/>
</dbReference>
<dbReference type="InterPro" id="IPR029063">
    <property type="entry name" value="SAM-dependent_MTases_sf"/>
</dbReference>
<feature type="non-terminal residue" evidence="1">
    <location>
        <position position="1"/>
    </location>
</feature>